<protein>
    <recommendedName>
        <fullName evidence="13">Alpha-1,4 glucan phosphorylase</fullName>
        <ecNumber evidence="13">2.4.1.1</ecNumber>
    </recommendedName>
</protein>
<keyword evidence="10 13" id="KW-0119">Carbohydrate metabolism</keyword>
<evidence type="ECO:0000256" key="7">
    <source>
        <dbReference type="ARBA" id="ARBA00022676"/>
    </source>
</evidence>
<comment type="catalytic activity">
    <reaction evidence="1 13">
        <text>[(1-&gt;4)-alpha-D-glucosyl](n) + phosphate = [(1-&gt;4)-alpha-D-glucosyl](n-1) + alpha-D-glucose 1-phosphate</text>
        <dbReference type="Rhea" id="RHEA:41732"/>
        <dbReference type="Rhea" id="RHEA-COMP:9584"/>
        <dbReference type="Rhea" id="RHEA-COMP:9586"/>
        <dbReference type="ChEBI" id="CHEBI:15444"/>
        <dbReference type="ChEBI" id="CHEBI:43474"/>
        <dbReference type="ChEBI" id="CHEBI:58601"/>
        <dbReference type="EC" id="2.4.1.1"/>
    </reaction>
</comment>
<evidence type="ECO:0000256" key="1">
    <source>
        <dbReference type="ARBA" id="ARBA00001275"/>
    </source>
</evidence>
<feature type="modified residue" description="N6-(pyridoxal phosphate)lysine" evidence="12">
    <location>
        <position position="680"/>
    </location>
</feature>
<comment type="subcellular location">
    <subcellularLocation>
        <location evidence="3">Cytoplasm</location>
    </subcellularLocation>
</comment>
<dbReference type="Gene3D" id="3.40.50.2000">
    <property type="entry name" value="Glycogen Phosphorylase B"/>
    <property type="match status" value="2"/>
</dbReference>
<evidence type="ECO:0000256" key="11">
    <source>
        <dbReference type="ARBA" id="ARBA00025174"/>
    </source>
</evidence>
<comment type="function">
    <text evidence="11">Phosphorylase is an important allosteric enzyme in carbohydrate metabolism. Enzymes from different sources differ in their regulatory mechanisms and in their natural substrates. However, all known phosphorylases share catalytic and structural properties.</text>
</comment>
<evidence type="ECO:0000256" key="8">
    <source>
        <dbReference type="ARBA" id="ARBA00022679"/>
    </source>
</evidence>
<evidence type="ECO:0000256" key="6">
    <source>
        <dbReference type="ARBA" id="ARBA00022533"/>
    </source>
</evidence>
<organism evidence="14 15">
    <name type="scientific">Horticoccus luteus</name>
    <dbReference type="NCBI Taxonomy" id="2862869"/>
    <lineage>
        <taxon>Bacteria</taxon>
        <taxon>Pseudomonadati</taxon>
        <taxon>Verrucomicrobiota</taxon>
        <taxon>Opitutia</taxon>
        <taxon>Opitutales</taxon>
        <taxon>Opitutaceae</taxon>
        <taxon>Horticoccus</taxon>
    </lineage>
</organism>
<keyword evidence="15" id="KW-1185">Reference proteome</keyword>
<dbReference type="SUPFAM" id="SSF53756">
    <property type="entry name" value="UDP-Glycosyltransferase/glycogen phosphorylase"/>
    <property type="match status" value="1"/>
</dbReference>
<dbReference type="FunFam" id="3.40.50.2000:FF:000153">
    <property type="entry name" value="Alpha-1,4 glucan phosphorylase"/>
    <property type="match status" value="1"/>
</dbReference>
<dbReference type="PANTHER" id="PTHR11468:SF25">
    <property type="entry name" value="MALTODEXTRIN PHOSPHORYLASE"/>
    <property type="match status" value="1"/>
</dbReference>
<dbReference type="PIRSF" id="PIRSF000460">
    <property type="entry name" value="Pprylas_GlgP"/>
    <property type="match status" value="1"/>
</dbReference>
<evidence type="ECO:0000256" key="10">
    <source>
        <dbReference type="ARBA" id="ARBA00023277"/>
    </source>
</evidence>
<name>A0A8F9TUJ4_9BACT</name>
<dbReference type="InterPro" id="IPR011833">
    <property type="entry name" value="Glycg_phsphrylas"/>
</dbReference>
<keyword evidence="5" id="KW-0963">Cytoplasm</keyword>
<evidence type="ECO:0000256" key="13">
    <source>
        <dbReference type="RuleBase" id="RU000587"/>
    </source>
</evidence>
<comment type="function">
    <text evidence="13">Allosteric enzyme that catalyzes the rate-limiting step in glycogen catabolism, the phosphorolytic cleavage of glycogen to produce glucose-1-phosphate, and plays a central role in maintaining cellular and organismal glucose homeostasis.</text>
</comment>
<keyword evidence="6" id="KW-0021">Allosteric enzyme</keyword>
<keyword evidence="8 13" id="KW-0808">Transferase</keyword>
<evidence type="ECO:0000256" key="5">
    <source>
        <dbReference type="ARBA" id="ARBA00022490"/>
    </source>
</evidence>
<dbReference type="GO" id="GO:0030170">
    <property type="term" value="F:pyridoxal phosphate binding"/>
    <property type="evidence" value="ECO:0007669"/>
    <property type="project" value="InterPro"/>
</dbReference>
<dbReference type="FunFam" id="3.40.50.2000:FF:000003">
    <property type="entry name" value="Alpha-1,4 glucan phosphorylase"/>
    <property type="match status" value="1"/>
</dbReference>
<dbReference type="GO" id="GO:0005737">
    <property type="term" value="C:cytoplasm"/>
    <property type="evidence" value="ECO:0007669"/>
    <property type="project" value="UniProtKB-SubCell"/>
</dbReference>
<dbReference type="InterPro" id="IPR035090">
    <property type="entry name" value="Pyridoxal_P_attach_site"/>
</dbReference>
<reference evidence="14" key="1">
    <citation type="submission" date="2021-08" db="EMBL/GenBank/DDBJ databases">
        <title>Genome of a novel bacterium of the phylum Verrucomicrobia, Oleiharenicola sp. KSB-15.</title>
        <authorList>
            <person name="Chung J.-H."/>
            <person name="Ahn J.-H."/>
            <person name="Yoon Y."/>
            <person name="Kim D.-Y."/>
            <person name="An S.-H."/>
            <person name="Park I."/>
            <person name="Yeon J."/>
        </authorList>
    </citation>
    <scope>NUCLEOTIDE SEQUENCE</scope>
    <source>
        <strain evidence="14">KSB-15</strain>
    </source>
</reference>
<dbReference type="InterPro" id="IPR000811">
    <property type="entry name" value="Glyco_trans_35"/>
</dbReference>
<dbReference type="AlphaFoldDB" id="A0A8F9TUJ4"/>
<dbReference type="Pfam" id="PF00343">
    <property type="entry name" value="Phosphorylase"/>
    <property type="match status" value="1"/>
</dbReference>
<keyword evidence="7 13" id="KW-0328">Glycosyltransferase</keyword>
<keyword evidence="9 12" id="KW-0663">Pyridoxal phosphate</keyword>
<comment type="cofactor">
    <cofactor evidence="2 13">
        <name>pyridoxal 5'-phosphate</name>
        <dbReference type="ChEBI" id="CHEBI:597326"/>
    </cofactor>
</comment>
<evidence type="ECO:0000256" key="4">
    <source>
        <dbReference type="ARBA" id="ARBA00006047"/>
    </source>
</evidence>
<comment type="similarity">
    <text evidence="4 13">Belongs to the glycogen phosphorylase family.</text>
</comment>
<evidence type="ECO:0000256" key="12">
    <source>
        <dbReference type="PIRSR" id="PIRSR000460-1"/>
    </source>
</evidence>
<evidence type="ECO:0000313" key="14">
    <source>
        <dbReference type="EMBL" id="QYM78380.1"/>
    </source>
</evidence>
<dbReference type="GO" id="GO:0005980">
    <property type="term" value="P:glycogen catabolic process"/>
    <property type="evidence" value="ECO:0007669"/>
    <property type="project" value="UniProtKB-ARBA"/>
</dbReference>
<dbReference type="GO" id="GO:0008184">
    <property type="term" value="F:glycogen phosphorylase activity"/>
    <property type="evidence" value="ECO:0007669"/>
    <property type="project" value="InterPro"/>
</dbReference>
<dbReference type="EC" id="2.4.1.1" evidence="13"/>
<dbReference type="PANTHER" id="PTHR11468">
    <property type="entry name" value="GLYCOGEN PHOSPHORYLASE"/>
    <property type="match status" value="1"/>
</dbReference>
<dbReference type="EMBL" id="CP080507">
    <property type="protein sequence ID" value="QYM78380.1"/>
    <property type="molecule type" value="Genomic_DNA"/>
</dbReference>
<accession>A0A8F9TUJ4</accession>
<proteinExistence type="inferred from homology"/>
<evidence type="ECO:0000256" key="3">
    <source>
        <dbReference type="ARBA" id="ARBA00004496"/>
    </source>
</evidence>
<sequence>MMSPDSPAAPITSTLGRMCAASTPEEAMKELILSHLVSTRARSAATATTYDWWIATSHAVRDTIYERFIATKATHKAKNVRRVYYLSLEYLMGRLFESNLLAAGLYETARSALGQLGVNFDEVRETELDMGLGNGGLGRLAACFMDSLSTMDYPALGYGIYYEFGLFKQEFVNGSQVEHPDRWRIFGDPWEVLRAEYTQRVPLYGRVENVFDDRGNYRPRWVDTKTILGVPHDVPVAGYGTNTVNLLRLWASKATDDFDLAAFNSGGYVEAVRDKSVGESISKVLYPNDKTENGKELRLVQQYFFVACSLRDIIRRHFRKPDNTWANFADKVAVQLNDTHPALAITELMRILIDEENMGRDATWEIITRTFAYTNHTLLPEALEKWGVPLFERVLPRHLQIIYEINARLMQAIEAKWPGDNEKKRVCSLIEENGQKMVRMANLAVVGSHAVNGVAELHTELLKKHLFPEFDALFPGKFQNKTNGITPRRWLLQSNPRLAALITRTLHHHRWPRELDELRGLERMADDAAFQQEFMAIKRANKVDLAAVVKAECGLEVSPDALFDVQIKRLHEYKRQHLNLLHILTLYRRLLQNPSLDVVPRVFIFAAKAAPGYDLAKNIIRAINLVGAKINQDQRLGGKLKVAFLPNYRVSLAEKIIPAADLSEQISTAGKEASGTGNMKLALNGALTIGTLDGANVEIKEEVGDDNIFIFGMTVDEVEALRARGYDPQAVYRADEELKAVVDWLGSDFFSPGEHEAFGATHHSLLGGDPFMVLADYRAYCDCQARVDAAYRDRVRWARMAILNTARVGKFSSDRTIRDYADQIWNLPRVAVEG</sequence>
<dbReference type="NCBIfam" id="TIGR02093">
    <property type="entry name" value="P_ylase"/>
    <property type="match status" value="1"/>
</dbReference>
<evidence type="ECO:0000256" key="9">
    <source>
        <dbReference type="ARBA" id="ARBA00022898"/>
    </source>
</evidence>
<evidence type="ECO:0000313" key="15">
    <source>
        <dbReference type="Proteomes" id="UP000825051"/>
    </source>
</evidence>
<gene>
    <name evidence="14" type="ORF">K0B96_13895</name>
</gene>
<evidence type="ECO:0000256" key="2">
    <source>
        <dbReference type="ARBA" id="ARBA00001933"/>
    </source>
</evidence>
<dbReference type="PROSITE" id="PS00102">
    <property type="entry name" value="PHOSPHORYLASE"/>
    <property type="match status" value="1"/>
</dbReference>
<dbReference type="KEGG" id="ole:K0B96_13895"/>
<dbReference type="Proteomes" id="UP000825051">
    <property type="component" value="Chromosome"/>
</dbReference>
<dbReference type="CDD" id="cd04300">
    <property type="entry name" value="GT35_Glycogen_Phosphorylase"/>
    <property type="match status" value="1"/>
</dbReference>